<gene>
    <name evidence="1" type="ORF">EWM59_01445</name>
</gene>
<dbReference type="Proteomes" id="UP000293162">
    <property type="component" value="Unassembled WGS sequence"/>
</dbReference>
<evidence type="ECO:0000313" key="2">
    <source>
        <dbReference type="Proteomes" id="UP000293162"/>
    </source>
</evidence>
<organism evidence="1 2">
    <name type="scientific">Emticicia agri</name>
    <dbReference type="NCBI Taxonomy" id="2492393"/>
    <lineage>
        <taxon>Bacteria</taxon>
        <taxon>Pseudomonadati</taxon>
        <taxon>Bacteroidota</taxon>
        <taxon>Cytophagia</taxon>
        <taxon>Cytophagales</taxon>
        <taxon>Leadbetterellaceae</taxon>
        <taxon>Emticicia</taxon>
    </lineage>
</organism>
<sequence>MIIEAQIISPPYSGQFVERIYDNQSLWNSQDWTWIKFTNEDYSEWVGHFRGFPKEVAISKKHNTVLVLTADYLYQLDRLTADIIAIEAQPFYQNLTLTPNEDFIVNDYSHLYKIQTNVSETITLVSPIQMNMIKFKKWQGNKLTFTCETSIDWETLLLEYDCENDEIKVLG</sequence>
<dbReference type="AlphaFoldDB" id="A0A4Q5M4V8"/>
<name>A0A4Q5M4V8_9BACT</name>
<proteinExistence type="predicted"/>
<protein>
    <submittedName>
        <fullName evidence="1">Uncharacterized protein</fullName>
    </submittedName>
</protein>
<comment type="caution">
    <text evidence="1">The sequence shown here is derived from an EMBL/GenBank/DDBJ whole genome shotgun (WGS) entry which is preliminary data.</text>
</comment>
<reference evidence="1 2" key="1">
    <citation type="submission" date="2019-02" db="EMBL/GenBank/DDBJ databases">
        <title>Bacterial novel species Emticicia sp. 17J42-9 isolated from soil.</title>
        <authorList>
            <person name="Jung H.-Y."/>
        </authorList>
    </citation>
    <scope>NUCLEOTIDE SEQUENCE [LARGE SCALE GENOMIC DNA]</scope>
    <source>
        <strain evidence="1 2">17J42-9</strain>
    </source>
</reference>
<dbReference type="RefSeq" id="WP_130019164.1">
    <property type="nucleotide sequence ID" value="NZ_SEWF01000002.1"/>
</dbReference>
<evidence type="ECO:0000313" key="1">
    <source>
        <dbReference type="EMBL" id="RYU97382.1"/>
    </source>
</evidence>
<dbReference type="OrthoDB" id="2082687at2"/>
<accession>A0A4Q5M4V8</accession>
<dbReference type="EMBL" id="SEWF01000002">
    <property type="protein sequence ID" value="RYU97382.1"/>
    <property type="molecule type" value="Genomic_DNA"/>
</dbReference>
<keyword evidence="2" id="KW-1185">Reference proteome</keyword>